<reference evidence="9" key="1">
    <citation type="journal article" date="2008" name="Insect Biochem. Mol. Biol.">
        <title>The genome of a lepidopteran model insect, the silkworm Bombyx mori.</title>
        <authorList>
            <consortium name="International Silkworm Genome Consortium"/>
        </authorList>
    </citation>
    <scope>NUCLEOTIDE SEQUENCE [LARGE SCALE GENOMIC DNA]</scope>
    <source>
        <strain evidence="9">p50T</strain>
    </source>
</reference>
<keyword evidence="9" id="KW-1185">Reference proteome</keyword>
<feature type="transmembrane region" description="Helical" evidence="6">
    <location>
        <begin position="215"/>
        <end position="234"/>
    </location>
</feature>
<feature type="transmembrane region" description="Helical" evidence="6">
    <location>
        <begin position="180"/>
        <end position="203"/>
    </location>
</feature>
<sequence length="535" mass="58755">MVNVVDADKSKVETKGPIENEPQILIVKDENQRTRGYVQKNFNYKKNLDKSSSTGLGLTGGNGVSKGVDLLSDSKTVPRFSPIWKQSLAASAPILLGFAAGSTFGFSAILLPQLREQGGPIPADEETASWIASIATLPVAPACLISGWIFERFGRRPALFITCAPFLLGWALIIKANNLTLMLCGRFFTGMCTGLIGPLASVYIGETTEPKYRGLFLAAISLAMASGMFFSHIIGTFISWQWTAVICALLPILSLVLLVFVPESPTWLISRGHIEEGAKVFYWLRGYSDEAKDELKDIIDRKLANDDAPVETWKDKIRYYKCPEFIKPLVIMIFFFSMSQFAGANAVAFYSVEIIKKALGKDIDQYMAMLLIDFLRLLASVAACIICKQYGRRPVCFVSGGLTTISMAGLSIFLYLRPENMAWIPLSCFMLYICAISIGLVPLPWMMCGEIFPTKVRGLGSGVSSAVGLVSVFVVVKTAPGMMSHLGQVFTFSFYGAIAFIGSIILFFVLPETKGRSLQEIEDKFKNQKSNGSKF</sequence>
<feature type="transmembrane region" description="Helical" evidence="6">
    <location>
        <begin position="394"/>
        <end position="416"/>
    </location>
</feature>
<evidence type="ECO:0000313" key="9">
    <source>
        <dbReference type="Proteomes" id="UP000005204"/>
    </source>
</evidence>
<dbReference type="PANTHER" id="PTHR48021">
    <property type="match status" value="1"/>
</dbReference>
<dbReference type="InterPro" id="IPR005829">
    <property type="entry name" value="Sugar_transporter_CS"/>
</dbReference>
<comment type="subcellular location">
    <subcellularLocation>
        <location evidence="1">Membrane</location>
        <topology evidence="1">Multi-pass membrane protein</topology>
    </subcellularLocation>
</comment>
<evidence type="ECO:0000259" key="7">
    <source>
        <dbReference type="PROSITE" id="PS50850"/>
    </source>
</evidence>
<keyword evidence="3 6" id="KW-1133">Transmembrane helix</keyword>
<accession>A0A8R2HPP7</accession>
<evidence type="ECO:0000256" key="2">
    <source>
        <dbReference type="ARBA" id="ARBA00022692"/>
    </source>
</evidence>
<dbReference type="GO" id="GO:0016020">
    <property type="term" value="C:membrane"/>
    <property type="evidence" value="ECO:0007669"/>
    <property type="project" value="UniProtKB-SubCell"/>
</dbReference>
<evidence type="ECO:0000256" key="4">
    <source>
        <dbReference type="ARBA" id="ARBA00023136"/>
    </source>
</evidence>
<dbReference type="FunFam" id="1.20.1250.20:FF:000249">
    <property type="entry name" value="facilitated trehalose transporter Tret1"/>
    <property type="match status" value="1"/>
</dbReference>
<dbReference type="OMA" id="GMGTQAM"/>
<feature type="transmembrane region" description="Helical" evidence="6">
    <location>
        <begin position="130"/>
        <end position="150"/>
    </location>
</feature>
<feature type="domain" description="Major facilitator superfamily (MFS) profile" evidence="7">
    <location>
        <begin position="85"/>
        <end position="514"/>
    </location>
</feature>
<dbReference type="InterPro" id="IPR036259">
    <property type="entry name" value="MFS_trans_sf"/>
</dbReference>
<keyword evidence="2 6" id="KW-0812">Transmembrane</keyword>
<feature type="transmembrane region" description="Helical" evidence="6">
    <location>
        <begin position="458"/>
        <end position="476"/>
    </location>
</feature>
<organism evidence="8 9">
    <name type="scientific">Bombyx mori</name>
    <name type="common">Silk moth</name>
    <dbReference type="NCBI Taxonomy" id="7091"/>
    <lineage>
        <taxon>Eukaryota</taxon>
        <taxon>Metazoa</taxon>
        <taxon>Ecdysozoa</taxon>
        <taxon>Arthropoda</taxon>
        <taxon>Hexapoda</taxon>
        <taxon>Insecta</taxon>
        <taxon>Pterygota</taxon>
        <taxon>Neoptera</taxon>
        <taxon>Endopterygota</taxon>
        <taxon>Lepidoptera</taxon>
        <taxon>Glossata</taxon>
        <taxon>Ditrysia</taxon>
        <taxon>Bombycoidea</taxon>
        <taxon>Bombycidae</taxon>
        <taxon>Bombycinae</taxon>
        <taxon>Bombyx</taxon>
    </lineage>
</organism>
<evidence type="ECO:0000256" key="1">
    <source>
        <dbReference type="ARBA" id="ARBA00004141"/>
    </source>
</evidence>
<feature type="transmembrane region" description="Helical" evidence="6">
    <location>
        <begin position="488"/>
        <end position="510"/>
    </location>
</feature>
<dbReference type="AlphaFoldDB" id="A0A8R2HPP7"/>
<feature type="transmembrane region" description="Helical" evidence="6">
    <location>
        <begin position="240"/>
        <end position="261"/>
    </location>
</feature>
<name>A0A8R2HPP7_BOMMO</name>
<feature type="transmembrane region" description="Helical" evidence="6">
    <location>
        <begin position="366"/>
        <end position="387"/>
    </location>
</feature>
<dbReference type="GO" id="GO:0022857">
    <property type="term" value="F:transmembrane transporter activity"/>
    <property type="evidence" value="ECO:0007669"/>
    <property type="project" value="InterPro"/>
</dbReference>
<dbReference type="Pfam" id="PF00083">
    <property type="entry name" value="Sugar_tr"/>
    <property type="match status" value="1"/>
</dbReference>
<dbReference type="InterPro" id="IPR005828">
    <property type="entry name" value="MFS_sugar_transport-like"/>
</dbReference>
<feature type="transmembrane region" description="Helical" evidence="6">
    <location>
        <begin position="422"/>
        <end position="446"/>
    </location>
</feature>
<evidence type="ECO:0000256" key="3">
    <source>
        <dbReference type="ARBA" id="ARBA00022989"/>
    </source>
</evidence>
<dbReference type="InterPro" id="IPR050549">
    <property type="entry name" value="MFS_Trehalose_Transporter"/>
</dbReference>
<dbReference type="SUPFAM" id="SSF103473">
    <property type="entry name" value="MFS general substrate transporter"/>
    <property type="match status" value="1"/>
</dbReference>
<dbReference type="InterPro" id="IPR020846">
    <property type="entry name" value="MFS_dom"/>
</dbReference>
<protein>
    <recommendedName>
        <fullName evidence="7">Major facilitator superfamily (MFS) profile domain-containing protein</fullName>
    </recommendedName>
</protein>
<proteinExistence type="predicted"/>
<dbReference type="Proteomes" id="UP000005204">
    <property type="component" value="Unassembled WGS sequence"/>
</dbReference>
<feature type="transmembrane region" description="Helical" evidence="6">
    <location>
        <begin position="157"/>
        <end position="174"/>
    </location>
</feature>
<dbReference type="PRINTS" id="PR00171">
    <property type="entry name" value="SUGRTRNSPORT"/>
</dbReference>
<dbReference type="PANTHER" id="PTHR48021:SF68">
    <property type="entry name" value="MAJOR FACILITATOR SUPERFAMILY (MFS) PROFILE DOMAIN-CONTAINING PROTEIN"/>
    <property type="match status" value="1"/>
</dbReference>
<evidence type="ECO:0000256" key="6">
    <source>
        <dbReference type="SAM" id="Phobius"/>
    </source>
</evidence>
<reference evidence="8" key="2">
    <citation type="submission" date="2022-06" db="UniProtKB">
        <authorList>
            <consortium name="EnsemblMetazoa"/>
        </authorList>
    </citation>
    <scope>IDENTIFICATION</scope>
    <source>
        <strain evidence="8">p50T (Dazao)</strain>
    </source>
</reference>
<dbReference type="PROSITE" id="PS00217">
    <property type="entry name" value="SUGAR_TRANSPORT_2"/>
    <property type="match status" value="1"/>
</dbReference>
<feature type="transmembrane region" description="Helical" evidence="6">
    <location>
        <begin position="325"/>
        <end position="346"/>
    </location>
</feature>
<keyword evidence="5" id="KW-0325">Glycoprotein</keyword>
<feature type="transmembrane region" description="Helical" evidence="6">
    <location>
        <begin position="88"/>
        <end position="110"/>
    </location>
</feature>
<keyword evidence="4 6" id="KW-0472">Membrane</keyword>
<evidence type="ECO:0000256" key="5">
    <source>
        <dbReference type="ARBA" id="ARBA00023180"/>
    </source>
</evidence>
<dbReference type="EnsemblMetazoa" id="XM_021346174.2">
    <property type="protein sequence ID" value="XP_021201849.1"/>
    <property type="gene ID" value="LOC101743529"/>
</dbReference>
<dbReference type="Gene3D" id="1.20.1250.20">
    <property type="entry name" value="MFS general substrate transporter like domains"/>
    <property type="match status" value="1"/>
</dbReference>
<dbReference type="InterPro" id="IPR003663">
    <property type="entry name" value="Sugar/inositol_transpt"/>
</dbReference>
<dbReference type="SMR" id="A0A8R2HPP7"/>
<evidence type="ECO:0000313" key="8">
    <source>
        <dbReference type="EnsemblMetazoa" id="XP_021201849.1"/>
    </source>
</evidence>
<dbReference type="PROSITE" id="PS50850">
    <property type="entry name" value="MFS"/>
    <property type="match status" value="1"/>
</dbReference>